<evidence type="ECO:0000256" key="2">
    <source>
        <dbReference type="SAM" id="SignalP"/>
    </source>
</evidence>
<accession>A0A1X0NGH4</accession>
<dbReference type="AlphaFoldDB" id="A0A1X0NGH4"/>
<dbReference type="EMBL" id="NBCO01000057">
    <property type="protein sequence ID" value="ORC83777.1"/>
    <property type="molecule type" value="Genomic_DNA"/>
</dbReference>
<gene>
    <name evidence="3" type="ORF">TM35_000571050</name>
</gene>
<dbReference type="Proteomes" id="UP000192257">
    <property type="component" value="Unassembled WGS sequence"/>
</dbReference>
<keyword evidence="2" id="KW-0732">Signal</keyword>
<feature type="signal peptide" evidence="2">
    <location>
        <begin position="1"/>
        <end position="28"/>
    </location>
</feature>
<evidence type="ECO:0000313" key="3">
    <source>
        <dbReference type="EMBL" id="ORC83777.1"/>
    </source>
</evidence>
<keyword evidence="4" id="KW-1185">Reference proteome</keyword>
<comment type="caution">
    <text evidence="3">The sequence shown here is derived from an EMBL/GenBank/DDBJ whole genome shotgun (WGS) entry which is preliminary data.</text>
</comment>
<sequence>MAVMMMRRVMCVLAVVLCSLVVSGATEAVDGENEISEELKTITDLAGRAVEFVKARNVTKEETLKLKDQCNAAAEQATYLTSKAKEFVAEINELVAKAETDVSDLEVERLKGVKLLENLRWVVANARDTAVLTKGTKMPMIEMGENARNLLYEFKRLHENLKKTTENKDPAVPQDERKNKTLKQLHEKVEAAFPYTDDKSLHHFLFAGIDAADEAQKAALNAETIVKRAQEADNLLQDALGRLSTAVTAAKERIKEITPQENQGSSNNTEDQSAPSDSNPTQQPSPASTTAITGSKETNTTTPPSTENTTPEAPTTTPSPVAVPDTVISSNTIASAVQNKANADRSVSPVWMRTAAPLLIVAVLFSVTVY</sequence>
<evidence type="ECO:0008006" key="5">
    <source>
        <dbReference type="Google" id="ProtNLM"/>
    </source>
</evidence>
<protein>
    <recommendedName>
        <fullName evidence="5">Mucin-associated surface protein (MASP)</fullName>
    </recommendedName>
</protein>
<organism evidence="3 4">
    <name type="scientific">Trypanosoma theileri</name>
    <dbReference type="NCBI Taxonomy" id="67003"/>
    <lineage>
        <taxon>Eukaryota</taxon>
        <taxon>Discoba</taxon>
        <taxon>Euglenozoa</taxon>
        <taxon>Kinetoplastea</taxon>
        <taxon>Metakinetoplastina</taxon>
        <taxon>Trypanosomatida</taxon>
        <taxon>Trypanosomatidae</taxon>
        <taxon>Trypanosoma</taxon>
    </lineage>
</organism>
<evidence type="ECO:0000313" key="4">
    <source>
        <dbReference type="Proteomes" id="UP000192257"/>
    </source>
</evidence>
<dbReference type="RefSeq" id="XP_028877843.1">
    <property type="nucleotide sequence ID" value="XM_029030844.1"/>
</dbReference>
<feature type="compositionally biased region" description="Polar residues" evidence="1">
    <location>
        <begin position="259"/>
        <end position="297"/>
    </location>
</feature>
<evidence type="ECO:0000256" key="1">
    <source>
        <dbReference type="SAM" id="MobiDB-lite"/>
    </source>
</evidence>
<dbReference type="GeneID" id="39990624"/>
<reference evidence="3 4" key="1">
    <citation type="submission" date="2017-03" db="EMBL/GenBank/DDBJ databases">
        <title>An alternative strategy for trypanosome survival in the mammalian bloodstream revealed through genome and transcriptome analysis of the ubiquitous bovine parasite Trypanosoma (Megatrypanum) theileri.</title>
        <authorList>
            <person name="Kelly S."/>
            <person name="Ivens A."/>
            <person name="Mott A."/>
            <person name="O'Neill E."/>
            <person name="Emms D."/>
            <person name="Macleod O."/>
            <person name="Voorheis P."/>
            <person name="Matthews J."/>
            <person name="Matthews K."/>
            <person name="Carrington M."/>
        </authorList>
    </citation>
    <scope>NUCLEOTIDE SEQUENCE [LARGE SCALE GENOMIC DNA]</scope>
    <source>
        <strain evidence="3">Edinburgh</strain>
    </source>
</reference>
<feature type="compositionally biased region" description="Low complexity" evidence="1">
    <location>
        <begin position="298"/>
        <end position="324"/>
    </location>
</feature>
<name>A0A1X0NGH4_9TRYP</name>
<feature type="chain" id="PRO_5012710235" description="Mucin-associated surface protein (MASP)" evidence="2">
    <location>
        <begin position="29"/>
        <end position="370"/>
    </location>
</feature>
<feature type="region of interest" description="Disordered" evidence="1">
    <location>
        <begin position="255"/>
        <end position="324"/>
    </location>
</feature>
<dbReference type="VEuPathDB" id="TriTrypDB:TM35_000571050"/>
<proteinExistence type="predicted"/>